<proteinExistence type="predicted"/>
<gene>
    <name evidence="2" type="ORF">F963_02113</name>
</gene>
<dbReference type="AlphaFoldDB" id="N8YR47"/>
<evidence type="ECO:0000313" key="2">
    <source>
        <dbReference type="EMBL" id="ENV21720.1"/>
    </source>
</evidence>
<dbReference type="Proteomes" id="UP000013270">
    <property type="component" value="Unassembled WGS sequence"/>
</dbReference>
<dbReference type="Pfam" id="PF13827">
    <property type="entry name" value="DUF4189"/>
    <property type="match status" value="1"/>
</dbReference>
<evidence type="ECO:0000259" key="1">
    <source>
        <dbReference type="Pfam" id="PF13827"/>
    </source>
</evidence>
<dbReference type="EMBL" id="APPK01000036">
    <property type="protein sequence ID" value="ENV21720.1"/>
    <property type="molecule type" value="Genomic_DNA"/>
</dbReference>
<comment type="caution">
    <text evidence="2">The sequence shown here is derived from an EMBL/GenBank/DDBJ whole genome shotgun (WGS) entry which is preliminary data.</text>
</comment>
<evidence type="ECO:0000313" key="3">
    <source>
        <dbReference type="Proteomes" id="UP000013270"/>
    </source>
</evidence>
<name>N8YR47_ACIBZ</name>
<organism evidence="2 3">
    <name type="scientific">Acinetobacter bereziniae NIPH 3</name>
    <dbReference type="NCBI Taxonomy" id="1217651"/>
    <lineage>
        <taxon>Bacteria</taxon>
        <taxon>Pseudomonadati</taxon>
        <taxon>Pseudomonadota</taxon>
        <taxon>Gammaproteobacteria</taxon>
        <taxon>Moraxellales</taxon>
        <taxon>Moraxellaceae</taxon>
        <taxon>Acinetobacter</taxon>
    </lineage>
</organism>
<dbReference type="InterPro" id="IPR025240">
    <property type="entry name" value="DUF4189"/>
</dbReference>
<dbReference type="HOGENOM" id="CLU_2178077_0_0_6"/>
<protein>
    <recommendedName>
        <fullName evidence="1">DUF4189 domain-containing protein</fullName>
    </recommendedName>
</protein>
<dbReference type="PATRIC" id="fig|1217651.3.peg.2080"/>
<sequence>MAENLWGAIAEEKGKELKGRSVGFSKNHTSKDAAQADALTACRQHAVQKCEVSHTYKNGCVAVADPINGGQKSEIKYNVSEDKAKEAALMFCSLANQQSCRIIYSGCSL</sequence>
<feature type="domain" description="DUF4189" evidence="1">
    <location>
        <begin position="6"/>
        <end position="107"/>
    </location>
</feature>
<reference evidence="2 3" key="1">
    <citation type="submission" date="2013-02" db="EMBL/GenBank/DDBJ databases">
        <title>The Genome Sequence of Acinetobacter bereziniae NIPH 3.</title>
        <authorList>
            <consortium name="The Broad Institute Genome Sequencing Platform"/>
            <consortium name="The Broad Institute Genome Sequencing Center for Infectious Disease"/>
            <person name="Cerqueira G."/>
            <person name="Feldgarden M."/>
            <person name="Courvalin P."/>
            <person name="Perichon B."/>
            <person name="Grillot-Courvalin C."/>
            <person name="Clermont D."/>
            <person name="Rocha E."/>
            <person name="Yoon E.-J."/>
            <person name="Nemec A."/>
            <person name="Walker B."/>
            <person name="Young S.K."/>
            <person name="Zeng Q."/>
            <person name="Gargeya S."/>
            <person name="Fitzgerald M."/>
            <person name="Haas B."/>
            <person name="Abouelleil A."/>
            <person name="Alvarado L."/>
            <person name="Arachchi H.M."/>
            <person name="Berlin A.M."/>
            <person name="Chapman S.B."/>
            <person name="Dewar J."/>
            <person name="Goldberg J."/>
            <person name="Griggs A."/>
            <person name="Gujja S."/>
            <person name="Hansen M."/>
            <person name="Howarth C."/>
            <person name="Imamovic A."/>
            <person name="Larimer J."/>
            <person name="McCowan C."/>
            <person name="Murphy C."/>
            <person name="Neiman D."/>
            <person name="Pearson M."/>
            <person name="Priest M."/>
            <person name="Roberts A."/>
            <person name="Saif S."/>
            <person name="Shea T."/>
            <person name="Sisk P."/>
            <person name="Sykes S."/>
            <person name="Wortman J."/>
            <person name="Nusbaum C."/>
            <person name="Birren B."/>
        </authorList>
    </citation>
    <scope>NUCLEOTIDE SEQUENCE [LARGE SCALE GENOMIC DNA]</scope>
    <source>
        <strain evidence="2 3">NIPH 3</strain>
    </source>
</reference>
<accession>N8YR47</accession>
<dbReference type="RefSeq" id="WP_004830614.1">
    <property type="nucleotide sequence ID" value="NZ_KB849468.1"/>
</dbReference>